<evidence type="ECO:0000313" key="2">
    <source>
        <dbReference type="Proteomes" id="UP000269945"/>
    </source>
</evidence>
<dbReference type="AlphaFoldDB" id="A0A9X9LC36"/>
<protein>
    <submittedName>
        <fullName evidence="1">Uncharacterized protein</fullName>
    </submittedName>
</protein>
<comment type="caution">
    <text evidence="1">The sequence shown here is derived from an EMBL/GenBank/DDBJ whole genome shotgun (WGS) entry which is preliminary data.</text>
</comment>
<dbReference type="EMBL" id="CYRY02000007">
    <property type="protein sequence ID" value="VCW48601.1"/>
    <property type="molecule type" value="Genomic_DNA"/>
</dbReference>
<sequence>CHIPYIHKVSHQYESSDAELVSCPYTVKAVLHSLHS</sequence>
<evidence type="ECO:0000313" key="1">
    <source>
        <dbReference type="EMBL" id="VCW48601.1"/>
    </source>
</evidence>
<accession>A0A9X9LC36</accession>
<reference evidence="1 2" key="1">
    <citation type="submission" date="2018-10" db="EMBL/GenBank/DDBJ databases">
        <authorList>
            <person name="Ekblom R."/>
            <person name="Jareborg N."/>
        </authorList>
    </citation>
    <scope>NUCLEOTIDE SEQUENCE [LARGE SCALE GENOMIC DNA]</scope>
    <source>
        <tissue evidence="1">Muscle</tissue>
    </source>
</reference>
<gene>
    <name evidence="1" type="ORF">BN2614_LOCUS3</name>
</gene>
<feature type="non-terminal residue" evidence="1">
    <location>
        <position position="1"/>
    </location>
</feature>
<keyword evidence="2" id="KW-1185">Reference proteome</keyword>
<proteinExistence type="predicted"/>
<name>A0A9X9LC36_GULGU</name>
<organism evidence="1 2">
    <name type="scientific">Gulo gulo</name>
    <name type="common">Wolverine</name>
    <name type="synonym">Gluton</name>
    <dbReference type="NCBI Taxonomy" id="48420"/>
    <lineage>
        <taxon>Eukaryota</taxon>
        <taxon>Metazoa</taxon>
        <taxon>Chordata</taxon>
        <taxon>Craniata</taxon>
        <taxon>Vertebrata</taxon>
        <taxon>Euteleostomi</taxon>
        <taxon>Mammalia</taxon>
        <taxon>Eutheria</taxon>
        <taxon>Laurasiatheria</taxon>
        <taxon>Carnivora</taxon>
        <taxon>Caniformia</taxon>
        <taxon>Musteloidea</taxon>
        <taxon>Mustelidae</taxon>
        <taxon>Guloninae</taxon>
        <taxon>Gulo</taxon>
    </lineage>
</organism>
<dbReference type="Proteomes" id="UP000269945">
    <property type="component" value="Unassembled WGS sequence"/>
</dbReference>